<evidence type="ECO:0000313" key="2">
    <source>
        <dbReference type="EMBL" id="CAA7262781.1"/>
    </source>
</evidence>
<dbReference type="Proteomes" id="UP000467700">
    <property type="component" value="Unassembled WGS sequence"/>
</dbReference>
<accession>A0A8S0VYU2</accession>
<organism evidence="2 3">
    <name type="scientific">Cyclocybe aegerita</name>
    <name type="common">Black poplar mushroom</name>
    <name type="synonym">Agrocybe aegerita</name>
    <dbReference type="NCBI Taxonomy" id="1973307"/>
    <lineage>
        <taxon>Eukaryota</taxon>
        <taxon>Fungi</taxon>
        <taxon>Dikarya</taxon>
        <taxon>Basidiomycota</taxon>
        <taxon>Agaricomycotina</taxon>
        <taxon>Agaricomycetes</taxon>
        <taxon>Agaricomycetidae</taxon>
        <taxon>Agaricales</taxon>
        <taxon>Agaricineae</taxon>
        <taxon>Bolbitiaceae</taxon>
        <taxon>Cyclocybe</taxon>
    </lineage>
</organism>
<gene>
    <name evidence="2" type="ORF">AAE3_LOCUS5107</name>
</gene>
<evidence type="ECO:0000313" key="3">
    <source>
        <dbReference type="Proteomes" id="UP000467700"/>
    </source>
</evidence>
<reference evidence="2 3" key="1">
    <citation type="submission" date="2020-01" db="EMBL/GenBank/DDBJ databases">
        <authorList>
            <person name="Gupta K D."/>
        </authorList>
    </citation>
    <scope>NUCLEOTIDE SEQUENCE [LARGE SCALE GENOMIC DNA]</scope>
</reference>
<proteinExistence type="predicted"/>
<comment type="caution">
    <text evidence="2">The sequence shown here is derived from an EMBL/GenBank/DDBJ whole genome shotgun (WGS) entry which is preliminary data.</text>
</comment>
<protein>
    <submittedName>
        <fullName evidence="2">Uncharacterized protein</fullName>
    </submittedName>
</protein>
<evidence type="ECO:0000256" key="1">
    <source>
        <dbReference type="SAM" id="Coils"/>
    </source>
</evidence>
<name>A0A8S0VYU2_CYCAE</name>
<keyword evidence="1" id="KW-0175">Coiled coil</keyword>
<feature type="coiled-coil region" evidence="1">
    <location>
        <begin position="162"/>
        <end position="225"/>
    </location>
</feature>
<dbReference type="EMBL" id="CACVBS010000037">
    <property type="protein sequence ID" value="CAA7262781.1"/>
    <property type="molecule type" value="Genomic_DNA"/>
</dbReference>
<sequence length="348" mass="38343">MDAPPSYDSVVSADRGSTSVDASGYATLVRSLSRRLGLDAIQTLKESIDALLAYGGSNSDDPVVSTGGQFSAPVVAASSTSFVNRMLAILSAALGEPQIETELGLSESFRAVQEEYDRLLLESKEFGALVNNCALRFQTDFAQDTYPNKDREIEMKSFIQEASQLSENNHELIESLKALKSNLNDIAITLRHGANEAAASYKWEREESRAKIKALDRKLAKLQDRPQITVDFAKMFGGAPAAHEAAIKKATKEHHDLCAEEDKRLPLLSAHADRISHLEELSRHLRDVVTVAFVHNIATILWVWKDTLHRASLLRDFCGVTVYRNPTPTPFEQTLSDALQRFLDGGSA</sequence>
<dbReference type="OrthoDB" id="10344250at2759"/>
<dbReference type="AlphaFoldDB" id="A0A8S0VYU2"/>
<keyword evidence="3" id="KW-1185">Reference proteome</keyword>